<dbReference type="InterPro" id="IPR036770">
    <property type="entry name" value="Ankyrin_rpt-contain_sf"/>
</dbReference>
<dbReference type="PROSITE" id="PS50181">
    <property type="entry name" value="FBOX"/>
    <property type="match status" value="1"/>
</dbReference>
<dbReference type="InterPro" id="IPR001810">
    <property type="entry name" value="F-box_dom"/>
</dbReference>
<gene>
    <name evidence="5" type="ORF">BGW36DRAFT_368317</name>
</gene>
<dbReference type="SUPFAM" id="SSF48403">
    <property type="entry name" value="Ankyrin repeat"/>
    <property type="match status" value="1"/>
</dbReference>
<sequence length="372" mass="41663">MSLLQLPSEIILIIAQYLSTQHDIYSLMQINRQLYHLLQHILYRYNVKYGKCSAMLWAAKKGNLGVMKKLLAEGAATNKIGFKIKESRDLWSLSNLYSRFSPLGSAQNLEDSPLLFAVRENHEDMVEFLLCELAKDCETPVMLMLQVNETLATAAVHGYNEIVLRMLSWGADINFKITRGIKTWTPPLTLAASNGHVETVMLLLKHGADIRGGSRQDSALYAAVRGNQTSVARLLLEKGADPNSIYADLLSPAAERGDAEMVDVLLSMGPQFQRSLHCRRALFKAIEGRHEQVTRLLIEKGGADPKLSDDVSGRSTMRTAIRHDQPNLGLVKLLLEKGVLPDSQDLRLVRFHGNEELLQLLEEHSDPRQENT</sequence>
<dbReference type="Pfam" id="PF00023">
    <property type="entry name" value="Ank"/>
    <property type="match status" value="1"/>
</dbReference>
<evidence type="ECO:0000313" key="6">
    <source>
        <dbReference type="Proteomes" id="UP001201262"/>
    </source>
</evidence>
<feature type="repeat" description="ANK" evidence="3">
    <location>
        <begin position="215"/>
        <end position="247"/>
    </location>
</feature>
<dbReference type="InterPro" id="IPR002110">
    <property type="entry name" value="Ankyrin_rpt"/>
</dbReference>
<dbReference type="RefSeq" id="XP_046078506.1">
    <property type="nucleotide sequence ID" value="XM_046214974.1"/>
</dbReference>
<dbReference type="PANTHER" id="PTHR24198:SF165">
    <property type="entry name" value="ANKYRIN REPEAT-CONTAINING PROTEIN-RELATED"/>
    <property type="match status" value="1"/>
</dbReference>
<comment type="caution">
    <text evidence="5">The sequence shown here is derived from an EMBL/GenBank/DDBJ whole genome shotgun (WGS) entry which is preliminary data.</text>
</comment>
<dbReference type="Gene3D" id="1.25.40.20">
    <property type="entry name" value="Ankyrin repeat-containing domain"/>
    <property type="match status" value="2"/>
</dbReference>
<dbReference type="EMBL" id="JAJTJA010000001">
    <property type="protein sequence ID" value="KAH8705885.1"/>
    <property type="molecule type" value="Genomic_DNA"/>
</dbReference>
<protein>
    <submittedName>
        <fullName evidence="5">Ankyrin repeat-containing domain protein</fullName>
    </submittedName>
</protein>
<accession>A0AAD4L3F3</accession>
<dbReference type="Proteomes" id="UP001201262">
    <property type="component" value="Unassembled WGS sequence"/>
</dbReference>
<keyword evidence="1" id="KW-0677">Repeat</keyword>
<dbReference type="GeneID" id="70245261"/>
<dbReference type="PROSITE" id="PS50297">
    <property type="entry name" value="ANK_REP_REGION"/>
    <property type="match status" value="2"/>
</dbReference>
<feature type="domain" description="F-box" evidence="4">
    <location>
        <begin position="1"/>
        <end position="46"/>
    </location>
</feature>
<dbReference type="PANTHER" id="PTHR24198">
    <property type="entry name" value="ANKYRIN REPEAT AND PROTEIN KINASE DOMAIN-CONTAINING PROTEIN"/>
    <property type="match status" value="1"/>
</dbReference>
<proteinExistence type="predicted"/>
<evidence type="ECO:0000313" key="5">
    <source>
        <dbReference type="EMBL" id="KAH8705885.1"/>
    </source>
</evidence>
<evidence type="ECO:0000259" key="4">
    <source>
        <dbReference type="PROSITE" id="PS50181"/>
    </source>
</evidence>
<name>A0AAD4L3F3_9EURO</name>
<reference evidence="5" key="1">
    <citation type="submission" date="2021-12" db="EMBL/GenBank/DDBJ databases">
        <title>Convergent genome expansion in fungi linked to evolution of root-endophyte symbiosis.</title>
        <authorList>
            <consortium name="DOE Joint Genome Institute"/>
            <person name="Ke Y.-H."/>
            <person name="Bonito G."/>
            <person name="Liao H.-L."/>
            <person name="Looney B."/>
            <person name="Rojas-Flechas A."/>
            <person name="Nash J."/>
            <person name="Hameed K."/>
            <person name="Schadt C."/>
            <person name="Martin F."/>
            <person name="Crous P.W."/>
            <person name="Miettinen O."/>
            <person name="Magnuson J.K."/>
            <person name="Labbe J."/>
            <person name="Jacobson D."/>
            <person name="Doktycz M.J."/>
            <person name="Veneault-Fourrey C."/>
            <person name="Kuo A."/>
            <person name="Mondo S."/>
            <person name="Calhoun S."/>
            <person name="Riley R."/>
            <person name="Ohm R."/>
            <person name="LaButti K."/>
            <person name="Andreopoulos B."/>
            <person name="Pangilinan J."/>
            <person name="Nolan M."/>
            <person name="Tritt A."/>
            <person name="Clum A."/>
            <person name="Lipzen A."/>
            <person name="Daum C."/>
            <person name="Barry K."/>
            <person name="Grigoriev I.V."/>
            <person name="Vilgalys R."/>
        </authorList>
    </citation>
    <scope>NUCLEOTIDE SEQUENCE</scope>
    <source>
        <strain evidence="5">PMI_201</strain>
    </source>
</reference>
<organism evidence="5 6">
    <name type="scientific">Talaromyces proteolyticus</name>
    <dbReference type="NCBI Taxonomy" id="1131652"/>
    <lineage>
        <taxon>Eukaryota</taxon>
        <taxon>Fungi</taxon>
        <taxon>Dikarya</taxon>
        <taxon>Ascomycota</taxon>
        <taxon>Pezizomycotina</taxon>
        <taxon>Eurotiomycetes</taxon>
        <taxon>Eurotiomycetidae</taxon>
        <taxon>Eurotiales</taxon>
        <taxon>Trichocomaceae</taxon>
        <taxon>Talaromyces</taxon>
        <taxon>Talaromyces sect. Bacilispori</taxon>
    </lineage>
</organism>
<dbReference type="SMART" id="SM00248">
    <property type="entry name" value="ANK"/>
    <property type="match status" value="7"/>
</dbReference>
<evidence type="ECO:0000256" key="3">
    <source>
        <dbReference type="PROSITE-ProRule" id="PRU00023"/>
    </source>
</evidence>
<evidence type="ECO:0000256" key="2">
    <source>
        <dbReference type="ARBA" id="ARBA00023043"/>
    </source>
</evidence>
<keyword evidence="2 3" id="KW-0040">ANK repeat</keyword>
<keyword evidence="6" id="KW-1185">Reference proteome</keyword>
<feature type="repeat" description="ANK" evidence="3">
    <location>
        <begin position="183"/>
        <end position="215"/>
    </location>
</feature>
<dbReference type="PROSITE" id="PS50088">
    <property type="entry name" value="ANK_REPEAT"/>
    <property type="match status" value="2"/>
</dbReference>
<dbReference type="AlphaFoldDB" id="A0AAD4L3F3"/>
<evidence type="ECO:0000256" key="1">
    <source>
        <dbReference type="ARBA" id="ARBA00022737"/>
    </source>
</evidence>
<dbReference type="Pfam" id="PF12796">
    <property type="entry name" value="Ank_2"/>
    <property type="match status" value="2"/>
</dbReference>